<protein>
    <submittedName>
        <fullName evidence="1">Uncharacterized protein</fullName>
    </submittedName>
</protein>
<dbReference type="PANTHER" id="PTHR46284:SF5">
    <property type="entry name" value="PROTEIN KINESIN LIGHT CHAIN-RELATED 3"/>
    <property type="match status" value="1"/>
</dbReference>
<dbReference type="Proteomes" id="UP001497444">
    <property type="component" value="Chromosome 1"/>
</dbReference>
<dbReference type="InterPro" id="IPR011990">
    <property type="entry name" value="TPR-like_helical_dom_sf"/>
</dbReference>
<evidence type="ECO:0000313" key="1">
    <source>
        <dbReference type="EMBL" id="CAK9255540.1"/>
    </source>
</evidence>
<accession>A0ABP0VR53</accession>
<organism evidence="1 2">
    <name type="scientific">Sphagnum jensenii</name>
    <dbReference type="NCBI Taxonomy" id="128206"/>
    <lineage>
        <taxon>Eukaryota</taxon>
        <taxon>Viridiplantae</taxon>
        <taxon>Streptophyta</taxon>
        <taxon>Embryophyta</taxon>
        <taxon>Bryophyta</taxon>
        <taxon>Sphagnophytina</taxon>
        <taxon>Sphagnopsida</taxon>
        <taxon>Sphagnales</taxon>
        <taxon>Sphagnaceae</taxon>
        <taxon>Sphagnum</taxon>
    </lineage>
</organism>
<dbReference type="SUPFAM" id="SSF48452">
    <property type="entry name" value="TPR-like"/>
    <property type="match status" value="1"/>
</dbReference>
<name>A0ABP0VR53_9BRYO</name>
<keyword evidence="2" id="KW-1185">Reference proteome</keyword>
<proteinExistence type="predicted"/>
<dbReference type="Gene3D" id="1.25.40.10">
    <property type="entry name" value="Tetratricopeptide repeat domain"/>
    <property type="match status" value="1"/>
</dbReference>
<evidence type="ECO:0000313" key="2">
    <source>
        <dbReference type="Proteomes" id="UP001497444"/>
    </source>
</evidence>
<dbReference type="PANTHER" id="PTHR46284">
    <property type="entry name" value="PROTEIN KINESIN LIGHT CHAIN-RELATED 3"/>
    <property type="match status" value="1"/>
</dbReference>
<dbReference type="EMBL" id="OZ020096">
    <property type="protein sequence ID" value="CAK9255540.1"/>
    <property type="molecule type" value="Genomic_DNA"/>
</dbReference>
<reference evidence="1 2" key="1">
    <citation type="submission" date="2024-02" db="EMBL/GenBank/DDBJ databases">
        <authorList>
            <consortium name="ELIXIR-Norway"/>
            <consortium name="Elixir Norway"/>
        </authorList>
    </citation>
    <scope>NUCLEOTIDE SEQUENCE [LARGE SCALE GENOMIC DNA]</scope>
</reference>
<gene>
    <name evidence="1" type="ORF">CSSPJE1EN1_LOCUS1018</name>
</gene>
<sequence>MVNYKVEELRLGLEEEKEQSHDDDDHGISLAVARGMCSKTYAEKKIASHAGFKTPNDEEDYDQRTTLQTPAAFKDSLVKKERQGGILQSNIATDSTLNSSSSNNHCLAALSRAEVGTHKSIPIAFLDAYMKDEGPAIDSNVDVATTNSSIGDCLLALGRDGEALLCYEKVLMDFKNLKGDNHSLVASVFVNLAEFHLRLTNLVKQNPIVKLHSGAMENRELDIPLEMLLMGWLTLLPFLRN</sequence>